<keyword evidence="1" id="KW-0472">Membrane</keyword>
<feature type="transmembrane region" description="Helical" evidence="1">
    <location>
        <begin position="76"/>
        <end position="95"/>
    </location>
</feature>
<protein>
    <recommendedName>
        <fullName evidence="4">TraX protein</fullName>
    </recommendedName>
</protein>
<evidence type="ECO:0000313" key="2">
    <source>
        <dbReference type="EMBL" id="MBM7615495.1"/>
    </source>
</evidence>
<keyword evidence="3" id="KW-1185">Reference proteome</keyword>
<name>A0ABS2NRB5_9FIRM</name>
<keyword evidence="1" id="KW-1133">Transmembrane helix</keyword>
<feature type="transmembrane region" description="Helical" evidence="1">
    <location>
        <begin position="107"/>
        <end position="132"/>
    </location>
</feature>
<accession>A0ABS2NRB5</accession>
<feature type="transmembrane region" description="Helical" evidence="1">
    <location>
        <begin position="54"/>
        <end position="71"/>
    </location>
</feature>
<reference evidence="2 3" key="1">
    <citation type="submission" date="2021-01" db="EMBL/GenBank/DDBJ databases">
        <title>Genomic Encyclopedia of Type Strains, Phase IV (KMG-IV): sequencing the most valuable type-strain genomes for metagenomic binning, comparative biology and taxonomic classification.</title>
        <authorList>
            <person name="Goeker M."/>
        </authorList>
    </citation>
    <scope>NUCLEOTIDE SEQUENCE [LARGE SCALE GENOMIC DNA]</scope>
    <source>
        <strain evidence="2 3">DSM 25890</strain>
    </source>
</reference>
<comment type="caution">
    <text evidence="2">The sequence shown here is derived from an EMBL/GenBank/DDBJ whole genome shotgun (WGS) entry which is preliminary data.</text>
</comment>
<dbReference type="RefSeq" id="WP_204402783.1">
    <property type="nucleotide sequence ID" value="NZ_JAFBEE010000013.1"/>
</dbReference>
<gene>
    <name evidence="2" type="ORF">JOC73_002065</name>
</gene>
<keyword evidence="1" id="KW-0812">Transmembrane</keyword>
<evidence type="ECO:0008006" key="4">
    <source>
        <dbReference type="Google" id="ProtNLM"/>
    </source>
</evidence>
<proteinExistence type="predicted"/>
<sequence length="209" mass="24272">MLYKIALISMLINHFGVVFFPNIELFVVIGRIAFPIFAWGVAEGAKKTKKLEHYQMRLLIIAIVSQVPYYLLFNNYYLNVCFTLFLGLSAIKIYTKINNVVLKVLSILMLILISHYFNVEYGIYGVLLILIYYFSKERLVIAMLQILITIIGINIYNYPAIQLYSLLALPCIFVFRNIKDQKRIPSMVKYSIYPIHILLFYFVGISIKG</sequence>
<dbReference type="Pfam" id="PF05857">
    <property type="entry name" value="TraX"/>
    <property type="match status" value="1"/>
</dbReference>
<dbReference type="EMBL" id="JAFBEE010000013">
    <property type="protein sequence ID" value="MBM7615495.1"/>
    <property type="molecule type" value="Genomic_DNA"/>
</dbReference>
<evidence type="ECO:0000313" key="3">
    <source>
        <dbReference type="Proteomes" id="UP001314796"/>
    </source>
</evidence>
<feature type="transmembrane region" description="Helical" evidence="1">
    <location>
        <begin position="12"/>
        <end position="34"/>
    </location>
</feature>
<feature type="transmembrane region" description="Helical" evidence="1">
    <location>
        <begin position="190"/>
        <end position="207"/>
    </location>
</feature>
<organism evidence="2 3">
    <name type="scientific">Alkaliphilus hydrothermalis</name>
    <dbReference type="NCBI Taxonomy" id="1482730"/>
    <lineage>
        <taxon>Bacteria</taxon>
        <taxon>Bacillati</taxon>
        <taxon>Bacillota</taxon>
        <taxon>Clostridia</taxon>
        <taxon>Peptostreptococcales</taxon>
        <taxon>Natronincolaceae</taxon>
        <taxon>Alkaliphilus</taxon>
    </lineage>
</organism>
<dbReference type="Proteomes" id="UP001314796">
    <property type="component" value="Unassembled WGS sequence"/>
</dbReference>
<feature type="transmembrane region" description="Helical" evidence="1">
    <location>
        <begin position="139"/>
        <end position="155"/>
    </location>
</feature>
<evidence type="ECO:0000256" key="1">
    <source>
        <dbReference type="SAM" id="Phobius"/>
    </source>
</evidence>
<feature type="transmembrane region" description="Helical" evidence="1">
    <location>
        <begin position="161"/>
        <end position="178"/>
    </location>
</feature>
<dbReference type="InterPro" id="IPR008875">
    <property type="entry name" value="TraX"/>
</dbReference>